<comment type="caution">
    <text evidence="2">The sequence shown here is derived from an EMBL/GenBank/DDBJ whole genome shotgun (WGS) entry which is preliminary data.</text>
</comment>
<sequence>MFKKILNIFYAIFCIAGILYLALPNYTFPEPPTDSIQSEEPADLETPLRRGYFTNHTREEVLAWYKQQFDRSSFMGIKLPTLLLNYPPENAQTIIRDQTGSTFLQEFTHPFRESIYINGFKPPSDNNRPIFFVGGKPWQQKIIIRYVPSSIWVREAVFIASALMIAVIYNAFEKSLRKRNE</sequence>
<evidence type="ECO:0000256" key="1">
    <source>
        <dbReference type="SAM" id="Phobius"/>
    </source>
</evidence>
<keyword evidence="1" id="KW-1133">Transmembrane helix</keyword>
<name>A0A0G0SAM8_9BACT</name>
<keyword evidence="1" id="KW-0472">Membrane</keyword>
<feature type="transmembrane region" description="Helical" evidence="1">
    <location>
        <begin position="5"/>
        <end position="23"/>
    </location>
</feature>
<gene>
    <name evidence="2" type="ORF">UU02_C0052G0003</name>
</gene>
<organism evidence="2 3">
    <name type="scientific">Candidatus Woesebacteria bacterium GW2011_GWA1_40_43</name>
    <dbReference type="NCBI Taxonomy" id="1618553"/>
    <lineage>
        <taxon>Bacteria</taxon>
        <taxon>Candidatus Woeseibacteriota</taxon>
    </lineage>
</organism>
<reference evidence="2 3" key="1">
    <citation type="journal article" date="2015" name="Nature">
        <title>rRNA introns, odd ribosomes, and small enigmatic genomes across a large radiation of phyla.</title>
        <authorList>
            <person name="Brown C.T."/>
            <person name="Hug L.A."/>
            <person name="Thomas B.C."/>
            <person name="Sharon I."/>
            <person name="Castelle C.J."/>
            <person name="Singh A."/>
            <person name="Wilkins M.J."/>
            <person name="Williams K.H."/>
            <person name="Banfield J.F."/>
        </authorList>
    </citation>
    <scope>NUCLEOTIDE SEQUENCE [LARGE SCALE GENOMIC DNA]</scope>
</reference>
<dbReference type="AlphaFoldDB" id="A0A0G0SAM8"/>
<accession>A0A0G0SAM8</accession>
<evidence type="ECO:0000313" key="3">
    <source>
        <dbReference type="Proteomes" id="UP000034293"/>
    </source>
</evidence>
<evidence type="ECO:0000313" key="2">
    <source>
        <dbReference type="EMBL" id="KKR61869.1"/>
    </source>
</evidence>
<proteinExistence type="predicted"/>
<dbReference type="EMBL" id="LBZA01000052">
    <property type="protein sequence ID" value="KKR61869.1"/>
    <property type="molecule type" value="Genomic_DNA"/>
</dbReference>
<dbReference type="Proteomes" id="UP000034293">
    <property type="component" value="Unassembled WGS sequence"/>
</dbReference>
<feature type="transmembrane region" description="Helical" evidence="1">
    <location>
        <begin position="151"/>
        <end position="172"/>
    </location>
</feature>
<keyword evidence="1" id="KW-0812">Transmembrane</keyword>
<protein>
    <submittedName>
        <fullName evidence="2">Uncharacterized protein</fullName>
    </submittedName>
</protein>